<dbReference type="SMART" id="SM00326">
    <property type="entry name" value="SH3"/>
    <property type="match status" value="1"/>
</dbReference>
<dbReference type="PRINTS" id="PR00452">
    <property type="entry name" value="SH3DOMAIN"/>
</dbReference>
<dbReference type="CDD" id="cd00174">
    <property type="entry name" value="SH3"/>
    <property type="match status" value="1"/>
</dbReference>
<comment type="caution">
    <text evidence="5">The sequence shown here is derived from an EMBL/GenBank/DDBJ whole genome shotgun (WGS) entry which is preliminary data.</text>
</comment>
<dbReference type="GeneID" id="73380529"/>
<feature type="domain" description="SH3" evidence="4">
    <location>
        <begin position="112"/>
        <end position="175"/>
    </location>
</feature>
<dbReference type="InterPro" id="IPR001452">
    <property type="entry name" value="SH3_domain"/>
</dbReference>
<name>A0AAI9WXP1_9ASCO</name>
<dbReference type="GO" id="GO:0030447">
    <property type="term" value="P:filamentous growth"/>
    <property type="evidence" value="ECO:0007669"/>
    <property type="project" value="UniProtKB-ARBA"/>
</dbReference>
<dbReference type="EMBL" id="JAHUZD010000105">
    <property type="protein sequence ID" value="KAI3404273.1"/>
    <property type="molecule type" value="Genomic_DNA"/>
</dbReference>
<dbReference type="Pfam" id="PF00018">
    <property type="entry name" value="SH3_1"/>
    <property type="match status" value="1"/>
</dbReference>
<evidence type="ECO:0000313" key="5">
    <source>
        <dbReference type="EMBL" id="KAI3404273.1"/>
    </source>
</evidence>
<dbReference type="RefSeq" id="XP_049180018.1">
    <property type="nucleotide sequence ID" value="XM_049324190.1"/>
</dbReference>
<gene>
    <name evidence="5" type="ORF">KGF56_002912</name>
</gene>
<keyword evidence="6" id="KW-1185">Reference proteome</keyword>
<dbReference type="SUPFAM" id="SSF50044">
    <property type="entry name" value="SH3-domain"/>
    <property type="match status" value="1"/>
</dbReference>
<evidence type="ECO:0000256" key="3">
    <source>
        <dbReference type="SAM" id="MobiDB-lite"/>
    </source>
</evidence>
<protein>
    <submittedName>
        <fullName evidence="5">PIN3</fullName>
    </submittedName>
</protein>
<dbReference type="PANTHER" id="PTHR45929">
    <property type="entry name" value="JAK PATHWAY SIGNAL TRANSDUCTION ADAPTOR MOLECULE"/>
    <property type="match status" value="1"/>
</dbReference>
<dbReference type="PROSITE" id="PS50002">
    <property type="entry name" value="SH3"/>
    <property type="match status" value="1"/>
</dbReference>
<dbReference type="Proteomes" id="UP001202479">
    <property type="component" value="Unassembled WGS sequence"/>
</dbReference>
<keyword evidence="1 2" id="KW-0728">SH3 domain</keyword>
<sequence length="288" mass="31800">MSAALVNRSLTTVRTELEFLKDSDVITEELYDALVQAIPLKYQKDKEPWGIDVLNPSKKGPVNYASNDVKVSQPNRNPSSYEEKTNKLTEAFANTSLKPPAYPPTPVRKEEPLVGYCVAMYDYKAQEADDLTLYKGDKLGVVEHLSEDWWKGFKSGESRDKMGVFPSNYVEIISEQEFSETTRVPAAPSLSSQNSYASYGPQAQYGQAPIQQQPSYGGGYAQFPPPSSTYQPPQQYQVVEPQPQAVVQQQQPHSSGHEKVKKFGSRFGEAALFGAGASVGANIVNSIF</sequence>
<evidence type="ECO:0000256" key="2">
    <source>
        <dbReference type="PROSITE-ProRule" id="PRU00192"/>
    </source>
</evidence>
<dbReference type="Gene3D" id="2.30.30.40">
    <property type="entry name" value="SH3 Domains"/>
    <property type="match status" value="1"/>
</dbReference>
<dbReference type="PANTHER" id="PTHR45929:SF7">
    <property type="entry name" value="LAS SEVENTEEN-BINDING PROTEIN 1"/>
    <property type="match status" value="1"/>
</dbReference>
<dbReference type="InterPro" id="IPR036028">
    <property type="entry name" value="SH3-like_dom_sf"/>
</dbReference>
<accession>A0AAI9WXP1</accession>
<evidence type="ECO:0000259" key="4">
    <source>
        <dbReference type="PROSITE" id="PS50002"/>
    </source>
</evidence>
<dbReference type="InterPro" id="IPR050670">
    <property type="entry name" value="STAM"/>
</dbReference>
<dbReference type="AlphaFoldDB" id="A0AAI9WXP1"/>
<evidence type="ECO:0000313" key="6">
    <source>
        <dbReference type="Proteomes" id="UP001202479"/>
    </source>
</evidence>
<reference evidence="5" key="1">
    <citation type="journal article" date="2022" name="DNA Res.">
        <title>Genome analysis of five recently described species of the CUG-Ser clade uncovers Candida theae as a new hybrid lineage with pathogenic potential in the Candida parapsilosis species complex.</title>
        <authorList>
            <person name="Mixao V."/>
            <person name="Del Olmo V."/>
            <person name="Hegedusova E."/>
            <person name="Saus E."/>
            <person name="Pryszcz L."/>
            <person name="Cillingova A."/>
            <person name="Nosek J."/>
            <person name="Gabaldon T."/>
        </authorList>
    </citation>
    <scope>NUCLEOTIDE SEQUENCE</scope>
    <source>
        <strain evidence="5">CBS 10844</strain>
    </source>
</reference>
<organism evidence="5 6">
    <name type="scientific">Candida oxycetoniae</name>
    <dbReference type="NCBI Taxonomy" id="497107"/>
    <lineage>
        <taxon>Eukaryota</taxon>
        <taxon>Fungi</taxon>
        <taxon>Dikarya</taxon>
        <taxon>Ascomycota</taxon>
        <taxon>Saccharomycotina</taxon>
        <taxon>Pichiomycetes</taxon>
        <taxon>Debaryomycetaceae</taxon>
        <taxon>Candida/Lodderomyces clade</taxon>
        <taxon>Candida</taxon>
    </lineage>
</organism>
<evidence type="ECO:0000256" key="1">
    <source>
        <dbReference type="ARBA" id="ARBA00022443"/>
    </source>
</evidence>
<proteinExistence type="predicted"/>
<feature type="region of interest" description="Disordered" evidence="3">
    <location>
        <begin position="210"/>
        <end position="236"/>
    </location>
</feature>